<sequence>MFADVKPQNGRLGGPSERLPMTELVARHSYLRDLSDKMLSEQEAHSLELQREIVAIGEDASLGEGGAARNADIKLAEIDELEQEIRIIGYQMALIEDVIFETPPRDAAEALSKLRFLSGQMQDGYEFSPDYFANVMEECSDLLSETGFAGVDSVSALPH</sequence>
<evidence type="ECO:0000313" key="2">
    <source>
        <dbReference type="Proteomes" id="UP001438953"/>
    </source>
</evidence>
<dbReference type="Proteomes" id="UP001438953">
    <property type="component" value="Unassembled WGS sequence"/>
</dbReference>
<proteinExistence type="predicted"/>
<comment type="caution">
    <text evidence="1">The sequence shown here is derived from an EMBL/GenBank/DDBJ whole genome shotgun (WGS) entry which is preliminary data.</text>
</comment>
<keyword evidence="2" id="KW-1185">Reference proteome</keyword>
<name>A0ABV1SBA8_9RHOB</name>
<accession>A0ABV1SBA8</accession>
<evidence type="ECO:0000313" key="1">
    <source>
        <dbReference type="EMBL" id="MER5170197.1"/>
    </source>
</evidence>
<dbReference type="EMBL" id="JAYWLC010000001">
    <property type="protein sequence ID" value="MER5170197.1"/>
    <property type="molecule type" value="Genomic_DNA"/>
</dbReference>
<dbReference type="RefSeq" id="WP_339112510.1">
    <property type="nucleotide sequence ID" value="NZ_JAYWLC010000001.1"/>
</dbReference>
<gene>
    <name evidence="1" type="ORF">VSX56_00290</name>
</gene>
<reference evidence="1 2" key="1">
    <citation type="submission" date="2024-06" db="EMBL/GenBank/DDBJ databases">
        <title>Thioclava kandeliae sp. nov. from a rhizosphere soil sample of Kandelia candel in a mangrove.</title>
        <authorList>
            <person name="Mu T."/>
        </authorList>
    </citation>
    <scope>NUCLEOTIDE SEQUENCE [LARGE SCALE GENOMIC DNA]</scope>
    <source>
        <strain evidence="1 2">CPCC 100088</strain>
    </source>
</reference>
<organism evidence="1 2">
    <name type="scientific">Thioclava kandeliae</name>
    <dbReference type="NCBI Taxonomy" id="3070818"/>
    <lineage>
        <taxon>Bacteria</taxon>
        <taxon>Pseudomonadati</taxon>
        <taxon>Pseudomonadota</taxon>
        <taxon>Alphaproteobacteria</taxon>
        <taxon>Rhodobacterales</taxon>
        <taxon>Paracoccaceae</taxon>
        <taxon>Thioclava</taxon>
    </lineage>
</organism>
<protein>
    <submittedName>
        <fullName evidence="1">Uncharacterized protein</fullName>
    </submittedName>
</protein>